<feature type="compositionally biased region" description="Polar residues" evidence="1">
    <location>
        <begin position="37"/>
        <end position="71"/>
    </location>
</feature>
<feature type="compositionally biased region" description="Polar residues" evidence="1">
    <location>
        <begin position="151"/>
        <end position="163"/>
    </location>
</feature>
<feature type="compositionally biased region" description="Low complexity" evidence="1">
    <location>
        <begin position="15"/>
        <end position="27"/>
    </location>
</feature>
<dbReference type="EMBL" id="KN837185">
    <property type="protein sequence ID" value="KIJ35796.1"/>
    <property type="molecule type" value="Genomic_DNA"/>
</dbReference>
<organism evidence="2 3">
    <name type="scientific">Sphaerobolus stellatus (strain SS14)</name>
    <dbReference type="NCBI Taxonomy" id="990650"/>
    <lineage>
        <taxon>Eukaryota</taxon>
        <taxon>Fungi</taxon>
        <taxon>Dikarya</taxon>
        <taxon>Basidiomycota</taxon>
        <taxon>Agaricomycotina</taxon>
        <taxon>Agaricomycetes</taxon>
        <taxon>Phallomycetidae</taxon>
        <taxon>Geastrales</taxon>
        <taxon>Sphaerobolaceae</taxon>
        <taxon>Sphaerobolus</taxon>
    </lineage>
</organism>
<evidence type="ECO:0000313" key="3">
    <source>
        <dbReference type="Proteomes" id="UP000054279"/>
    </source>
</evidence>
<keyword evidence="3" id="KW-1185">Reference proteome</keyword>
<feature type="compositionally biased region" description="Pro residues" evidence="1">
    <location>
        <begin position="1"/>
        <end position="11"/>
    </location>
</feature>
<feature type="compositionally biased region" description="Polar residues" evidence="1">
    <location>
        <begin position="112"/>
        <end position="125"/>
    </location>
</feature>
<dbReference type="Proteomes" id="UP000054279">
    <property type="component" value="Unassembled WGS sequence"/>
</dbReference>
<dbReference type="HOGENOM" id="CLU_1253309_0_0_1"/>
<protein>
    <submittedName>
        <fullName evidence="2">Uncharacterized protein</fullName>
    </submittedName>
</protein>
<dbReference type="AlphaFoldDB" id="A0A0C9VEF5"/>
<sequence>MEGERPAPPSPTRLAPSSSPSMAAASVPLPPSPSSPQKTTLPSTHIPSIQPHSSFFSPLRPNQSSLQSSSAGHGPPSPTAASFVMNISAVSGDADSAPHGLSNGNRAHEAASQLSKTTSEVTVSTLAARRALKHSREPLLPIGVAPRPNAGTGSAVSSPTSPGTRVRGSLDRFFNKRVPASPSAKSMQQTNHSPKPSLSNAKYDPGEVELQIQTPRSPRLGT</sequence>
<name>A0A0C9VEF5_SPHS4</name>
<evidence type="ECO:0000313" key="2">
    <source>
        <dbReference type="EMBL" id="KIJ35796.1"/>
    </source>
</evidence>
<reference evidence="2 3" key="1">
    <citation type="submission" date="2014-06" db="EMBL/GenBank/DDBJ databases">
        <title>Evolutionary Origins and Diversification of the Mycorrhizal Mutualists.</title>
        <authorList>
            <consortium name="DOE Joint Genome Institute"/>
            <consortium name="Mycorrhizal Genomics Consortium"/>
            <person name="Kohler A."/>
            <person name="Kuo A."/>
            <person name="Nagy L.G."/>
            <person name="Floudas D."/>
            <person name="Copeland A."/>
            <person name="Barry K.W."/>
            <person name="Cichocki N."/>
            <person name="Veneault-Fourrey C."/>
            <person name="LaButti K."/>
            <person name="Lindquist E.A."/>
            <person name="Lipzen A."/>
            <person name="Lundell T."/>
            <person name="Morin E."/>
            <person name="Murat C."/>
            <person name="Riley R."/>
            <person name="Ohm R."/>
            <person name="Sun H."/>
            <person name="Tunlid A."/>
            <person name="Henrissat B."/>
            <person name="Grigoriev I.V."/>
            <person name="Hibbett D.S."/>
            <person name="Martin F."/>
        </authorList>
    </citation>
    <scope>NUCLEOTIDE SEQUENCE [LARGE SCALE GENOMIC DNA]</scope>
    <source>
        <strain evidence="2 3">SS14</strain>
    </source>
</reference>
<evidence type="ECO:0000256" key="1">
    <source>
        <dbReference type="SAM" id="MobiDB-lite"/>
    </source>
</evidence>
<proteinExistence type="predicted"/>
<feature type="non-terminal residue" evidence="2">
    <location>
        <position position="222"/>
    </location>
</feature>
<feature type="compositionally biased region" description="Polar residues" evidence="1">
    <location>
        <begin position="183"/>
        <end position="200"/>
    </location>
</feature>
<gene>
    <name evidence="2" type="ORF">M422DRAFT_261985</name>
</gene>
<feature type="region of interest" description="Disordered" evidence="1">
    <location>
        <begin position="1"/>
        <end position="222"/>
    </location>
</feature>
<accession>A0A0C9VEF5</accession>